<protein>
    <submittedName>
        <fullName evidence="1">Uncharacterized protein</fullName>
    </submittedName>
</protein>
<sequence length="62" mass="6972">MEQIEFEVTGLAPYMCDSSRSPLKGCRKVIADHLGMRSTRKLTPLRIVDVTVTLHIRISCPT</sequence>
<dbReference type="HOGENOM" id="CLU_2904003_0_0_1"/>
<name>M2R0M4_CERS8</name>
<organism evidence="1 2">
    <name type="scientific">Ceriporiopsis subvermispora (strain B)</name>
    <name type="common">White-rot fungus</name>
    <name type="synonym">Gelatoporia subvermispora</name>
    <dbReference type="NCBI Taxonomy" id="914234"/>
    <lineage>
        <taxon>Eukaryota</taxon>
        <taxon>Fungi</taxon>
        <taxon>Dikarya</taxon>
        <taxon>Basidiomycota</taxon>
        <taxon>Agaricomycotina</taxon>
        <taxon>Agaricomycetes</taxon>
        <taxon>Polyporales</taxon>
        <taxon>Gelatoporiaceae</taxon>
        <taxon>Gelatoporia</taxon>
    </lineage>
</organism>
<dbReference type="Proteomes" id="UP000016930">
    <property type="component" value="Unassembled WGS sequence"/>
</dbReference>
<dbReference type="AlphaFoldDB" id="M2R0M4"/>
<dbReference type="EMBL" id="KB445795">
    <property type="protein sequence ID" value="EMD38055.1"/>
    <property type="molecule type" value="Genomic_DNA"/>
</dbReference>
<gene>
    <name evidence="1" type="ORF">CERSUDRAFT_82291</name>
</gene>
<accession>M2R0M4</accession>
<proteinExistence type="predicted"/>
<evidence type="ECO:0000313" key="2">
    <source>
        <dbReference type="Proteomes" id="UP000016930"/>
    </source>
</evidence>
<keyword evidence="2" id="KW-1185">Reference proteome</keyword>
<evidence type="ECO:0000313" key="1">
    <source>
        <dbReference type="EMBL" id="EMD38055.1"/>
    </source>
</evidence>
<reference evidence="1 2" key="1">
    <citation type="journal article" date="2012" name="Proc. Natl. Acad. Sci. U.S.A.">
        <title>Comparative genomics of Ceriporiopsis subvermispora and Phanerochaete chrysosporium provide insight into selective ligninolysis.</title>
        <authorList>
            <person name="Fernandez-Fueyo E."/>
            <person name="Ruiz-Duenas F.J."/>
            <person name="Ferreira P."/>
            <person name="Floudas D."/>
            <person name="Hibbett D.S."/>
            <person name="Canessa P."/>
            <person name="Larrondo L.F."/>
            <person name="James T.Y."/>
            <person name="Seelenfreund D."/>
            <person name="Lobos S."/>
            <person name="Polanco R."/>
            <person name="Tello M."/>
            <person name="Honda Y."/>
            <person name="Watanabe T."/>
            <person name="Watanabe T."/>
            <person name="Ryu J.S."/>
            <person name="Kubicek C.P."/>
            <person name="Schmoll M."/>
            <person name="Gaskell J."/>
            <person name="Hammel K.E."/>
            <person name="St John F.J."/>
            <person name="Vanden Wymelenberg A."/>
            <person name="Sabat G."/>
            <person name="Splinter BonDurant S."/>
            <person name="Syed K."/>
            <person name="Yadav J.S."/>
            <person name="Doddapaneni H."/>
            <person name="Subramanian V."/>
            <person name="Lavin J.L."/>
            <person name="Oguiza J.A."/>
            <person name="Perez G."/>
            <person name="Pisabarro A.G."/>
            <person name="Ramirez L."/>
            <person name="Santoyo F."/>
            <person name="Master E."/>
            <person name="Coutinho P.M."/>
            <person name="Henrissat B."/>
            <person name="Lombard V."/>
            <person name="Magnuson J.K."/>
            <person name="Kuees U."/>
            <person name="Hori C."/>
            <person name="Igarashi K."/>
            <person name="Samejima M."/>
            <person name="Held B.W."/>
            <person name="Barry K.W."/>
            <person name="LaButti K.M."/>
            <person name="Lapidus A."/>
            <person name="Lindquist E.A."/>
            <person name="Lucas S.M."/>
            <person name="Riley R."/>
            <person name="Salamov A.A."/>
            <person name="Hoffmeister D."/>
            <person name="Schwenk D."/>
            <person name="Hadar Y."/>
            <person name="Yarden O."/>
            <person name="de Vries R.P."/>
            <person name="Wiebenga A."/>
            <person name="Stenlid J."/>
            <person name="Eastwood D."/>
            <person name="Grigoriev I.V."/>
            <person name="Berka R.M."/>
            <person name="Blanchette R.A."/>
            <person name="Kersten P."/>
            <person name="Martinez A.T."/>
            <person name="Vicuna R."/>
            <person name="Cullen D."/>
        </authorList>
    </citation>
    <scope>NUCLEOTIDE SEQUENCE [LARGE SCALE GENOMIC DNA]</scope>
    <source>
        <strain evidence="1 2">B</strain>
    </source>
</reference>